<dbReference type="GO" id="GO:0008270">
    <property type="term" value="F:zinc ion binding"/>
    <property type="evidence" value="ECO:0007669"/>
    <property type="project" value="InterPro"/>
</dbReference>
<dbReference type="AlphaFoldDB" id="A0A1L0CVP4"/>
<evidence type="ECO:0000259" key="6">
    <source>
        <dbReference type="PROSITE" id="PS50048"/>
    </source>
</evidence>
<evidence type="ECO:0000256" key="3">
    <source>
        <dbReference type="ARBA" id="ARBA00023125"/>
    </source>
</evidence>
<dbReference type="GO" id="GO:0005634">
    <property type="term" value="C:nucleus"/>
    <property type="evidence" value="ECO:0007669"/>
    <property type="project" value="UniProtKB-SubCell"/>
</dbReference>
<organism evidence="7 8">
    <name type="scientific">Sungouiella intermedia</name>
    <dbReference type="NCBI Taxonomy" id="45354"/>
    <lineage>
        <taxon>Eukaryota</taxon>
        <taxon>Fungi</taxon>
        <taxon>Dikarya</taxon>
        <taxon>Ascomycota</taxon>
        <taxon>Saccharomycotina</taxon>
        <taxon>Pichiomycetes</taxon>
        <taxon>Metschnikowiaceae</taxon>
        <taxon>Sungouiella</taxon>
    </lineage>
</organism>
<keyword evidence="8" id="KW-1185">Reference proteome</keyword>
<dbReference type="GO" id="GO:0000976">
    <property type="term" value="F:transcription cis-regulatory region binding"/>
    <property type="evidence" value="ECO:0007669"/>
    <property type="project" value="TreeGrafter"/>
</dbReference>
<dbReference type="SUPFAM" id="SSF57701">
    <property type="entry name" value="Zn2/Cys6 DNA-binding domain"/>
    <property type="match status" value="1"/>
</dbReference>
<dbReference type="InterPro" id="IPR051089">
    <property type="entry name" value="prtT"/>
</dbReference>
<accession>A0A1L0CVP4</accession>
<dbReference type="PANTHER" id="PTHR31845">
    <property type="entry name" value="FINGER DOMAIN PROTEIN, PUTATIVE-RELATED"/>
    <property type="match status" value="1"/>
</dbReference>
<evidence type="ECO:0000256" key="4">
    <source>
        <dbReference type="ARBA" id="ARBA00023163"/>
    </source>
</evidence>
<dbReference type="CDD" id="cd00067">
    <property type="entry name" value="GAL4"/>
    <property type="match status" value="1"/>
</dbReference>
<dbReference type="InterPro" id="IPR036864">
    <property type="entry name" value="Zn2-C6_fun-type_DNA-bd_sf"/>
</dbReference>
<protein>
    <submittedName>
        <fullName evidence="7">CIC11C00000004905</fullName>
    </submittedName>
</protein>
<dbReference type="PROSITE" id="PS50048">
    <property type="entry name" value="ZN2_CY6_FUNGAL_2"/>
    <property type="match status" value="1"/>
</dbReference>
<dbReference type="Proteomes" id="UP000182334">
    <property type="component" value="Chromosome I"/>
</dbReference>
<evidence type="ECO:0000256" key="2">
    <source>
        <dbReference type="ARBA" id="ARBA00023015"/>
    </source>
</evidence>
<comment type="subcellular location">
    <subcellularLocation>
        <location evidence="1">Nucleus</location>
    </subcellularLocation>
</comment>
<name>A0A1L0CVP4_9ASCO</name>
<proteinExistence type="predicted"/>
<evidence type="ECO:0000256" key="1">
    <source>
        <dbReference type="ARBA" id="ARBA00004123"/>
    </source>
</evidence>
<feature type="domain" description="Zn(2)-C6 fungal-type" evidence="6">
    <location>
        <begin position="20"/>
        <end position="53"/>
    </location>
</feature>
<dbReference type="PANTHER" id="PTHR31845:SF10">
    <property type="entry name" value="ZN(II)2CYS6 TRANSCRIPTION FACTOR (EUROFUNG)"/>
    <property type="match status" value="1"/>
</dbReference>
<reference evidence="7 8" key="1">
    <citation type="submission" date="2016-10" db="EMBL/GenBank/DDBJ databases">
        <authorList>
            <person name="de Groot N.N."/>
        </authorList>
    </citation>
    <scope>NUCLEOTIDE SEQUENCE [LARGE SCALE GENOMIC DNA]</scope>
    <source>
        <strain evidence="7 8">CBS 141442</strain>
    </source>
</reference>
<evidence type="ECO:0000256" key="5">
    <source>
        <dbReference type="ARBA" id="ARBA00023242"/>
    </source>
</evidence>
<dbReference type="InterPro" id="IPR001138">
    <property type="entry name" value="Zn2Cys6_DnaBD"/>
</dbReference>
<keyword evidence="4" id="KW-0804">Transcription</keyword>
<dbReference type="EMBL" id="LT635756">
    <property type="protein sequence ID" value="SGZ47295.1"/>
    <property type="molecule type" value="Genomic_DNA"/>
</dbReference>
<dbReference type="Pfam" id="PF00172">
    <property type="entry name" value="Zn_clus"/>
    <property type="match status" value="1"/>
</dbReference>
<sequence>MTRSGTPESQFATKWKVAKACARCRRLKTKCIFEDPTYDSCHRCYGLGIKCSVEEDPTAETYKRRSQQKKPAQVVAKIEKLIQSVDSDFLTLSDLCQETDDVSSSKLAVLGARLQELGSKLAQSSDKEPVTIKTPLLEFSESTKYPHIPMDANLAQELIFTHKVILYEEAKLRYDYFQKQMLIYYPIISLPKSLEDFDVLLLKNALLLITCIYVTTVNDHGLCRSGGAAANRKLNDILGYYVNKVLANKVFVVAKDFSYHMVLSCLILSLWCVPPDKVGQFKSQIDLITSFSLSLCIDVGNVTMYENSAVAMDDSVERNNLRTFLGIYCCCGSLGFSLPRFKLVAWSKRHELSIRKLLDKSGRKIPSRNDRFICYYARIIRVGQELLDYFAVNGVSMHFLSSEEKSSGLGGLPISRLEESGTLPLENITIVLKNYESTLRSILNESGFINEESLTPKEEAPKEKYALLLTYYQLMMMTHDNLVSWCICRLTADKNKVPTSKDSEDALLIAQHIIKFGEICEKILQCFIDINAEPTVNYPTFFFYRALHALISLLRLLVLAKSEILSSRLLNLSLVRFNLLSFFEKITAIFDNGKTLFDLTICERMSLILQRISKWVHVVANYDRLVDLSDAVNIDFIKLTNMSKGQEIEKLRDPLQKGNNKRQKLEESVKPTLVLPPHLLHRYPTEEQMLLNISLTF</sequence>
<gene>
    <name evidence="7" type="ORF">SAMEA4029010_CIC11G00000004905</name>
</gene>
<dbReference type="Gene3D" id="4.10.240.10">
    <property type="entry name" value="Zn(2)-C6 fungal-type DNA-binding domain"/>
    <property type="match status" value="1"/>
</dbReference>
<evidence type="ECO:0000313" key="8">
    <source>
        <dbReference type="Proteomes" id="UP000182334"/>
    </source>
</evidence>
<dbReference type="GO" id="GO:0000981">
    <property type="term" value="F:DNA-binding transcription factor activity, RNA polymerase II-specific"/>
    <property type="evidence" value="ECO:0007669"/>
    <property type="project" value="InterPro"/>
</dbReference>
<keyword evidence="3" id="KW-0238">DNA-binding</keyword>
<dbReference type="OrthoDB" id="8062037at2759"/>
<evidence type="ECO:0000313" key="7">
    <source>
        <dbReference type="EMBL" id="SGZ47295.1"/>
    </source>
</evidence>
<keyword evidence="5" id="KW-0539">Nucleus</keyword>
<keyword evidence="2" id="KW-0805">Transcription regulation</keyword>
<dbReference type="SMART" id="SM00066">
    <property type="entry name" value="GAL4"/>
    <property type="match status" value="1"/>
</dbReference>
<dbReference type="PROSITE" id="PS00463">
    <property type="entry name" value="ZN2_CY6_FUNGAL_1"/>
    <property type="match status" value="1"/>
</dbReference>
<dbReference type="STRING" id="45354.A0A1L0CVP4"/>